<feature type="transmembrane region" description="Helical" evidence="1">
    <location>
        <begin position="20"/>
        <end position="39"/>
    </location>
</feature>
<evidence type="ECO:0000313" key="5">
    <source>
        <dbReference type="Proteomes" id="UP000520770"/>
    </source>
</evidence>
<sequence length="69" mass="7276">MSIHHRMMLQRYGLGHTSSLYSQVVFDPIFTPLFTAIIGNVTIGATGITVASVASAITVTALTGGIIVR</sequence>
<feature type="transmembrane region" description="Helical" evidence="1">
    <location>
        <begin position="45"/>
        <end position="68"/>
    </location>
</feature>
<dbReference type="Proteomes" id="UP000524535">
    <property type="component" value="Unassembled WGS sequence"/>
</dbReference>
<evidence type="ECO:0000313" key="3">
    <source>
        <dbReference type="EMBL" id="MBB4409580.1"/>
    </source>
</evidence>
<keyword evidence="1" id="KW-0812">Transmembrane</keyword>
<reference evidence="5 6" key="1">
    <citation type="submission" date="2020-08" db="EMBL/GenBank/DDBJ databases">
        <title>Genomic Encyclopedia of Type Strains, Phase IV (KMG-V): Genome sequencing to study the core and pangenomes of soil and plant-associated prokaryotes.</title>
        <authorList>
            <person name="Whitman W."/>
        </authorList>
    </citation>
    <scope>NUCLEOTIDE SEQUENCE [LARGE SCALE GENOMIC DNA]</scope>
    <source>
        <strain evidence="3 6">SEMIA 444</strain>
        <strain evidence="2 5">SEMIA 448</strain>
        <strain evidence="4 7">SEMIA 452</strain>
    </source>
</reference>
<keyword evidence="6" id="KW-1185">Reference proteome</keyword>
<proteinExistence type="predicted"/>
<evidence type="ECO:0000313" key="2">
    <source>
        <dbReference type="EMBL" id="MBB4348026.1"/>
    </source>
</evidence>
<dbReference type="EMBL" id="JACIHM010000001">
    <property type="protein sequence ID" value="MBB4444269.1"/>
    <property type="molecule type" value="Genomic_DNA"/>
</dbReference>
<gene>
    <name evidence="3" type="ORF">GGE31_000051</name>
    <name evidence="2" type="ORF">GGE33_001734</name>
    <name evidence="4" type="ORF">GGE35_000051</name>
</gene>
<dbReference type="EMBL" id="JACIGW010000001">
    <property type="protein sequence ID" value="MBB4348026.1"/>
    <property type="molecule type" value="Genomic_DNA"/>
</dbReference>
<dbReference type="RefSeq" id="WP_183822114.1">
    <property type="nucleotide sequence ID" value="NZ_JACIGW010000001.1"/>
</dbReference>
<dbReference type="Proteomes" id="UP000576087">
    <property type="component" value="Unassembled WGS sequence"/>
</dbReference>
<evidence type="ECO:0000313" key="4">
    <source>
        <dbReference type="EMBL" id="MBB4444269.1"/>
    </source>
</evidence>
<comment type="caution">
    <text evidence="3">The sequence shown here is derived from an EMBL/GenBank/DDBJ whole genome shotgun (WGS) entry which is preliminary data.</text>
</comment>
<evidence type="ECO:0000313" key="7">
    <source>
        <dbReference type="Proteomes" id="UP000576087"/>
    </source>
</evidence>
<organism evidence="3 6">
    <name type="scientific">Aliirhizobium cellulosilyticum</name>
    <dbReference type="NCBI Taxonomy" id="393664"/>
    <lineage>
        <taxon>Bacteria</taxon>
        <taxon>Pseudomonadati</taxon>
        <taxon>Pseudomonadota</taxon>
        <taxon>Alphaproteobacteria</taxon>
        <taxon>Hyphomicrobiales</taxon>
        <taxon>Rhizobiaceae</taxon>
        <taxon>Aliirhizobium</taxon>
    </lineage>
</organism>
<evidence type="ECO:0000256" key="1">
    <source>
        <dbReference type="SAM" id="Phobius"/>
    </source>
</evidence>
<protein>
    <submittedName>
        <fullName evidence="3">Uncharacterized protein</fullName>
    </submittedName>
</protein>
<name>A0A7W6TBZ1_9HYPH</name>
<keyword evidence="1" id="KW-1133">Transmembrane helix</keyword>
<dbReference type="EMBL" id="JACIGY010000001">
    <property type="protein sequence ID" value="MBB4409580.1"/>
    <property type="molecule type" value="Genomic_DNA"/>
</dbReference>
<accession>A0A7W6TBZ1</accession>
<evidence type="ECO:0000313" key="6">
    <source>
        <dbReference type="Proteomes" id="UP000524535"/>
    </source>
</evidence>
<dbReference type="AlphaFoldDB" id="A0A7W6TBZ1"/>
<dbReference type="Proteomes" id="UP000520770">
    <property type="component" value="Unassembled WGS sequence"/>
</dbReference>
<keyword evidence="1" id="KW-0472">Membrane</keyword>